<dbReference type="Gene3D" id="1.10.10.10">
    <property type="entry name" value="Winged helix-like DNA-binding domain superfamily/Winged helix DNA-binding domain"/>
    <property type="match status" value="1"/>
</dbReference>
<dbReference type="InterPro" id="IPR050397">
    <property type="entry name" value="Env_Response_Regulators"/>
</dbReference>
<dbReference type="InterPro" id="IPR000595">
    <property type="entry name" value="cNMP-bd_dom"/>
</dbReference>
<dbReference type="SMART" id="SM00100">
    <property type="entry name" value="cNMP"/>
    <property type="match status" value="1"/>
</dbReference>
<dbReference type="InterPro" id="IPR014710">
    <property type="entry name" value="RmlC-like_jellyroll"/>
</dbReference>
<dbReference type="PANTHER" id="PTHR24567">
    <property type="entry name" value="CRP FAMILY TRANSCRIPTIONAL REGULATORY PROTEIN"/>
    <property type="match status" value="1"/>
</dbReference>
<evidence type="ECO:0000256" key="3">
    <source>
        <dbReference type="ARBA" id="ARBA00023163"/>
    </source>
</evidence>
<keyword evidence="1" id="KW-0805">Transcription regulation</keyword>
<dbReference type="SMART" id="SM00419">
    <property type="entry name" value="HTH_CRP"/>
    <property type="match status" value="1"/>
</dbReference>
<feature type="domain" description="Cyclic nucleotide-binding" evidence="4">
    <location>
        <begin position="10"/>
        <end position="112"/>
    </location>
</feature>
<dbReference type="InterPro" id="IPR036390">
    <property type="entry name" value="WH_DNA-bd_sf"/>
</dbReference>
<dbReference type="InterPro" id="IPR012318">
    <property type="entry name" value="HTH_CRP"/>
</dbReference>
<dbReference type="InterPro" id="IPR018490">
    <property type="entry name" value="cNMP-bd_dom_sf"/>
</dbReference>
<dbReference type="Gene3D" id="2.60.120.10">
    <property type="entry name" value="Jelly Rolls"/>
    <property type="match status" value="1"/>
</dbReference>
<dbReference type="SUPFAM" id="SSF46785">
    <property type="entry name" value="Winged helix' DNA-binding domain"/>
    <property type="match status" value="1"/>
</dbReference>
<keyword evidence="6" id="KW-1185">Reference proteome</keyword>
<proteinExistence type="predicted"/>
<dbReference type="Pfam" id="PF00027">
    <property type="entry name" value="cNMP_binding"/>
    <property type="match status" value="1"/>
</dbReference>
<dbReference type="EMBL" id="JAGINW010000001">
    <property type="protein sequence ID" value="MBP2325055.1"/>
    <property type="molecule type" value="Genomic_DNA"/>
</dbReference>
<dbReference type="PANTHER" id="PTHR24567:SF74">
    <property type="entry name" value="HTH-TYPE TRANSCRIPTIONAL REGULATOR ARCR"/>
    <property type="match status" value="1"/>
</dbReference>
<evidence type="ECO:0000256" key="1">
    <source>
        <dbReference type="ARBA" id="ARBA00023015"/>
    </source>
</evidence>
<dbReference type="CDD" id="cd00038">
    <property type="entry name" value="CAP_ED"/>
    <property type="match status" value="1"/>
</dbReference>
<evidence type="ECO:0000313" key="6">
    <source>
        <dbReference type="Proteomes" id="UP001519332"/>
    </source>
</evidence>
<gene>
    <name evidence="5" type="ORF">JOF56_005440</name>
</gene>
<dbReference type="RefSeq" id="WP_209642305.1">
    <property type="nucleotide sequence ID" value="NZ_JAGINW010000001.1"/>
</dbReference>
<dbReference type="SUPFAM" id="SSF51206">
    <property type="entry name" value="cAMP-binding domain-like"/>
    <property type="match status" value="1"/>
</dbReference>
<protein>
    <submittedName>
        <fullName evidence="5">CRP-like cAMP-binding protein</fullName>
    </submittedName>
</protein>
<organism evidence="5 6">
    <name type="scientific">Kibdelosporangium banguiense</name>
    <dbReference type="NCBI Taxonomy" id="1365924"/>
    <lineage>
        <taxon>Bacteria</taxon>
        <taxon>Bacillati</taxon>
        <taxon>Actinomycetota</taxon>
        <taxon>Actinomycetes</taxon>
        <taxon>Pseudonocardiales</taxon>
        <taxon>Pseudonocardiaceae</taxon>
        <taxon>Kibdelosporangium</taxon>
    </lineage>
</organism>
<evidence type="ECO:0000313" key="5">
    <source>
        <dbReference type="EMBL" id="MBP2325055.1"/>
    </source>
</evidence>
<evidence type="ECO:0000259" key="4">
    <source>
        <dbReference type="PROSITE" id="PS50042"/>
    </source>
</evidence>
<dbReference type="Proteomes" id="UP001519332">
    <property type="component" value="Unassembled WGS sequence"/>
</dbReference>
<name>A0ABS4TM62_9PSEU</name>
<comment type="caution">
    <text evidence="5">The sequence shown here is derived from an EMBL/GenBank/DDBJ whole genome shotgun (WGS) entry which is preliminary data.</text>
</comment>
<dbReference type="PROSITE" id="PS50042">
    <property type="entry name" value="CNMP_BINDING_3"/>
    <property type="match status" value="1"/>
</dbReference>
<reference evidence="5 6" key="1">
    <citation type="submission" date="2021-03" db="EMBL/GenBank/DDBJ databases">
        <title>Sequencing the genomes of 1000 actinobacteria strains.</title>
        <authorList>
            <person name="Klenk H.-P."/>
        </authorList>
    </citation>
    <scope>NUCLEOTIDE SEQUENCE [LARGE SCALE GENOMIC DNA]</scope>
    <source>
        <strain evidence="5 6">DSM 46670</strain>
    </source>
</reference>
<evidence type="ECO:0000256" key="2">
    <source>
        <dbReference type="ARBA" id="ARBA00023125"/>
    </source>
</evidence>
<dbReference type="Pfam" id="PF13545">
    <property type="entry name" value="HTH_Crp_2"/>
    <property type="match status" value="1"/>
</dbReference>
<keyword evidence="2" id="KW-0238">DNA-binding</keyword>
<accession>A0ABS4TM62</accession>
<sequence>MRSGPQRLLLSDLLSSQQWASLVRTGVRRTFPPGSELVRQGDSGTHLFAIVQGRVRITYDTPDGTSVLMAIRGAGDLVGEFASRDGRPRSASVVALDPCHAYRLRPEQMRAVAEEQRMGDALEQYMTGKFRQQCEYNAALFHLRGATRLALLLVWIVDAAGPLHPDPFSVRVTQSVVAEMLGWSLASVKNALAELRSQDLVRSEYGRFVVTDLAGLRRLVPASEHW</sequence>
<dbReference type="InterPro" id="IPR036388">
    <property type="entry name" value="WH-like_DNA-bd_sf"/>
</dbReference>
<keyword evidence="3" id="KW-0804">Transcription</keyword>